<gene>
    <name evidence="1" type="ORF">BDP55DRAFT_194449</name>
</gene>
<dbReference type="RefSeq" id="XP_060427946.1">
    <property type="nucleotide sequence ID" value="XM_060565900.1"/>
</dbReference>
<dbReference type="Proteomes" id="UP001224890">
    <property type="component" value="Unassembled WGS sequence"/>
</dbReference>
<accession>A0AAJ0EU38</accession>
<sequence>MLQGGKEEDGIIRQGHEVQQRNLGLVVSRFGSCSKGDGKGIDVDSQYMRDTKNDDGSRWCVCGISWVQLFKIASLHFPIVTQPTHPRPSNYIMLPGRTGYTSDAISKANSPNSLRLFERRSLSNLALCWKVPPRPSGMMHLGAMTAKLGRTCMGGEERMDDFYRTIESKQPRGSSRHFKTTASYPYFRYLTLHSTDAVLRSLSPTLTMRIAGRGFTGWFSWLMQPG</sequence>
<dbReference type="AlphaFoldDB" id="A0AAJ0EU38"/>
<comment type="caution">
    <text evidence="1">The sequence shown here is derived from an EMBL/GenBank/DDBJ whole genome shotgun (WGS) entry which is preliminary data.</text>
</comment>
<protein>
    <submittedName>
        <fullName evidence="1">Uncharacterized protein</fullName>
    </submittedName>
</protein>
<evidence type="ECO:0000313" key="1">
    <source>
        <dbReference type="EMBL" id="KAK1673943.1"/>
    </source>
</evidence>
<keyword evidence="2" id="KW-1185">Reference proteome</keyword>
<dbReference type="GeneID" id="85450426"/>
<reference evidence="1" key="1">
    <citation type="submission" date="2021-06" db="EMBL/GenBank/DDBJ databases">
        <title>Comparative genomics, transcriptomics and evolutionary studies reveal genomic signatures of adaptation to plant cell wall in hemibiotrophic fungi.</title>
        <authorList>
            <consortium name="DOE Joint Genome Institute"/>
            <person name="Baroncelli R."/>
            <person name="Diaz J.F."/>
            <person name="Benocci T."/>
            <person name="Peng M."/>
            <person name="Battaglia E."/>
            <person name="Haridas S."/>
            <person name="Andreopoulos W."/>
            <person name="Labutti K."/>
            <person name="Pangilinan J."/>
            <person name="Floch G.L."/>
            <person name="Makela M.R."/>
            <person name="Henrissat B."/>
            <person name="Grigoriev I.V."/>
            <person name="Crouch J.A."/>
            <person name="De Vries R.P."/>
            <person name="Sukno S.A."/>
            <person name="Thon M.R."/>
        </authorList>
    </citation>
    <scope>NUCLEOTIDE SEQUENCE</scope>
    <source>
        <strain evidence="1">CBS 193.32</strain>
    </source>
</reference>
<evidence type="ECO:0000313" key="2">
    <source>
        <dbReference type="Proteomes" id="UP001224890"/>
    </source>
</evidence>
<name>A0AAJ0EU38_9PEZI</name>
<organism evidence="1 2">
    <name type="scientific">Colletotrichum godetiae</name>
    <dbReference type="NCBI Taxonomy" id="1209918"/>
    <lineage>
        <taxon>Eukaryota</taxon>
        <taxon>Fungi</taxon>
        <taxon>Dikarya</taxon>
        <taxon>Ascomycota</taxon>
        <taxon>Pezizomycotina</taxon>
        <taxon>Sordariomycetes</taxon>
        <taxon>Hypocreomycetidae</taxon>
        <taxon>Glomerellales</taxon>
        <taxon>Glomerellaceae</taxon>
        <taxon>Colletotrichum</taxon>
        <taxon>Colletotrichum acutatum species complex</taxon>
    </lineage>
</organism>
<dbReference type="EMBL" id="JAHMHR010000028">
    <property type="protein sequence ID" value="KAK1673943.1"/>
    <property type="molecule type" value="Genomic_DNA"/>
</dbReference>
<proteinExistence type="predicted"/>